<accession>A0ABD0U4A9</accession>
<reference evidence="2 3" key="1">
    <citation type="journal article" date="2024" name="Plant Biotechnol. J.">
        <title>Dendrobium thyrsiflorum genome and its molecular insights into genes involved in important horticultural traits.</title>
        <authorList>
            <person name="Chen B."/>
            <person name="Wang J.Y."/>
            <person name="Zheng P.J."/>
            <person name="Li K.L."/>
            <person name="Liang Y.M."/>
            <person name="Chen X.F."/>
            <person name="Zhang C."/>
            <person name="Zhao X."/>
            <person name="He X."/>
            <person name="Zhang G.Q."/>
            <person name="Liu Z.J."/>
            <person name="Xu Q."/>
        </authorList>
    </citation>
    <scope>NUCLEOTIDE SEQUENCE [LARGE SCALE GENOMIC DNA]</scope>
    <source>
        <strain evidence="2">GZMU011</strain>
    </source>
</reference>
<feature type="compositionally biased region" description="Low complexity" evidence="1">
    <location>
        <begin position="19"/>
        <end position="28"/>
    </location>
</feature>
<dbReference type="AlphaFoldDB" id="A0ABD0U4A9"/>
<proteinExistence type="predicted"/>
<protein>
    <submittedName>
        <fullName evidence="2">Uncharacterized protein</fullName>
    </submittedName>
</protein>
<dbReference type="EMBL" id="JANQDX010000018">
    <property type="protein sequence ID" value="KAL0907005.1"/>
    <property type="molecule type" value="Genomic_DNA"/>
</dbReference>
<feature type="region of interest" description="Disordered" evidence="1">
    <location>
        <begin position="17"/>
        <end position="78"/>
    </location>
</feature>
<sequence>MVRLSWSSLLPAPSPLPNPNFSLSTHSPRPNPLLPSSRPNPPLPQALGQPPPSLSTTATNILPPSPCSSMGDPDIDHGFLYDEQERVDILHSPFFDVAVGHDRNANEYVDRILYQLTLAIEDQLPQGHWRIIGHPSTSPDLAPNPATSTRSFFLPTIDAALEEGVEILKILLTKGLTECVNSANAEQKYKHLRVQNLPC</sequence>
<comment type="caution">
    <text evidence="2">The sequence shown here is derived from an EMBL/GenBank/DDBJ whole genome shotgun (WGS) entry which is preliminary data.</text>
</comment>
<keyword evidence="3" id="KW-1185">Reference proteome</keyword>
<organism evidence="2 3">
    <name type="scientific">Dendrobium thyrsiflorum</name>
    <name type="common">Pinecone-like raceme dendrobium</name>
    <name type="synonym">Orchid</name>
    <dbReference type="NCBI Taxonomy" id="117978"/>
    <lineage>
        <taxon>Eukaryota</taxon>
        <taxon>Viridiplantae</taxon>
        <taxon>Streptophyta</taxon>
        <taxon>Embryophyta</taxon>
        <taxon>Tracheophyta</taxon>
        <taxon>Spermatophyta</taxon>
        <taxon>Magnoliopsida</taxon>
        <taxon>Liliopsida</taxon>
        <taxon>Asparagales</taxon>
        <taxon>Orchidaceae</taxon>
        <taxon>Epidendroideae</taxon>
        <taxon>Malaxideae</taxon>
        <taxon>Dendrobiinae</taxon>
        <taxon>Dendrobium</taxon>
    </lineage>
</organism>
<gene>
    <name evidence="2" type="ORF">M5K25_025540</name>
</gene>
<evidence type="ECO:0000313" key="3">
    <source>
        <dbReference type="Proteomes" id="UP001552299"/>
    </source>
</evidence>
<evidence type="ECO:0000313" key="2">
    <source>
        <dbReference type="EMBL" id="KAL0907005.1"/>
    </source>
</evidence>
<dbReference type="Proteomes" id="UP001552299">
    <property type="component" value="Unassembled WGS sequence"/>
</dbReference>
<feature type="compositionally biased region" description="Pro residues" evidence="1">
    <location>
        <begin position="29"/>
        <end position="53"/>
    </location>
</feature>
<evidence type="ECO:0000256" key="1">
    <source>
        <dbReference type="SAM" id="MobiDB-lite"/>
    </source>
</evidence>
<name>A0ABD0U4A9_DENTH</name>